<protein>
    <submittedName>
        <fullName evidence="1">Uncharacterized protein</fullName>
    </submittedName>
</protein>
<proteinExistence type="predicted"/>
<name>A0A6C0JR22_9ZZZZ</name>
<organism evidence="1">
    <name type="scientific">viral metagenome</name>
    <dbReference type="NCBI Taxonomy" id="1070528"/>
    <lineage>
        <taxon>unclassified sequences</taxon>
        <taxon>metagenomes</taxon>
        <taxon>organismal metagenomes</taxon>
    </lineage>
</organism>
<dbReference type="AlphaFoldDB" id="A0A6C0JR22"/>
<accession>A0A6C0JR22</accession>
<dbReference type="EMBL" id="MN740684">
    <property type="protein sequence ID" value="QHU07341.1"/>
    <property type="molecule type" value="Genomic_DNA"/>
</dbReference>
<evidence type="ECO:0000313" key="1">
    <source>
        <dbReference type="EMBL" id="QHU07341.1"/>
    </source>
</evidence>
<reference evidence="1" key="1">
    <citation type="journal article" date="2020" name="Nature">
        <title>Giant virus diversity and host interactions through global metagenomics.</title>
        <authorList>
            <person name="Schulz F."/>
            <person name="Roux S."/>
            <person name="Paez-Espino D."/>
            <person name="Jungbluth S."/>
            <person name="Walsh D.A."/>
            <person name="Denef V.J."/>
            <person name="McMahon K.D."/>
            <person name="Konstantinidis K.T."/>
            <person name="Eloe-Fadrosh E.A."/>
            <person name="Kyrpides N.C."/>
            <person name="Woyke T."/>
        </authorList>
    </citation>
    <scope>NUCLEOTIDE SEQUENCE</scope>
    <source>
        <strain evidence="1">GVMAG-S-1040241-154</strain>
    </source>
</reference>
<sequence length="234" mass="27755">MASVFDQDIVSEVWKHLSLSSMTIASTVSKDFYDNYKKLSKNDRICIMYKESKDIDSFITDVVMHICNKYNYKKPRFISNFINNFNRKIAEQKKKKYSMDFAYFLNSNEISVLYNTLVIITHTFNRNYKKVISEFQKINYDDIGDARQAISFMTDLTNTNFYKVFGTCYSSKTAMNIRVVCFAHTIILADKKLYNSHKFRVAYYNKKDLLKEHLRELSPNFPEYFSKELLKIIE</sequence>